<dbReference type="OrthoDB" id="3295542at2"/>
<dbReference type="EMBL" id="NMVO01000016">
    <property type="protein sequence ID" value="OYO10640.1"/>
    <property type="molecule type" value="Genomic_DNA"/>
</dbReference>
<proteinExistence type="predicted"/>
<feature type="transmembrane region" description="Helical" evidence="2">
    <location>
        <begin position="86"/>
        <end position="105"/>
    </location>
</feature>
<accession>A0A4R6LWC9</accession>
<feature type="transmembrane region" description="Helical" evidence="2">
    <location>
        <begin position="128"/>
        <end position="151"/>
    </location>
</feature>
<comment type="caution">
    <text evidence="3">The sequence shown here is derived from an EMBL/GenBank/DDBJ whole genome shotgun (WGS) entry which is preliminary data.</text>
</comment>
<evidence type="ECO:0000256" key="2">
    <source>
        <dbReference type="SAM" id="Phobius"/>
    </source>
</evidence>
<protein>
    <recommendedName>
        <fullName evidence="5">TIGR02611 family protein</fullName>
    </recommendedName>
</protein>
<evidence type="ECO:0000313" key="3">
    <source>
        <dbReference type="EMBL" id="OYO10640.1"/>
    </source>
</evidence>
<dbReference type="AlphaFoldDB" id="A0A255G403"/>
<feature type="compositionally biased region" description="Basic and acidic residues" evidence="1">
    <location>
        <begin position="1"/>
        <end position="10"/>
    </location>
</feature>
<feature type="transmembrane region" description="Helical" evidence="2">
    <location>
        <begin position="58"/>
        <end position="80"/>
    </location>
</feature>
<feature type="region of interest" description="Disordered" evidence="1">
    <location>
        <begin position="1"/>
        <end position="33"/>
    </location>
</feature>
<dbReference type="Proteomes" id="UP000215896">
    <property type="component" value="Unassembled WGS sequence"/>
</dbReference>
<evidence type="ECO:0008006" key="5">
    <source>
        <dbReference type="Google" id="ProtNLM"/>
    </source>
</evidence>
<name>A0A255G403_9ACTN</name>
<accession>A0A255G403</accession>
<evidence type="ECO:0000256" key="1">
    <source>
        <dbReference type="SAM" id="MobiDB-lite"/>
    </source>
</evidence>
<gene>
    <name evidence="3" type="ORF">CGZ94_16720</name>
</gene>
<keyword evidence="2" id="KW-0812">Transmembrane</keyword>
<sequence>MRTDRGPHGEDDADAISDPGAEPATGAHRHHDRHPHLIDADEDRWKWRAKIRRDPRKLFFYRIGVAVLGVLLMIAAIITGPLPGPGGIPLFLAGLAVWASEFEWAQDLMYWFKARFDDFRKWPRRRKAVFWCIVAICALTGLYSSMLIFGAPGWLPDSVLAVLRQLPGVR</sequence>
<keyword evidence="2" id="KW-1133">Transmembrane helix</keyword>
<evidence type="ECO:0000313" key="4">
    <source>
        <dbReference type="Proteomes" id="UP000215896"/>
    </source>
</evidence>
<dbReference type="Pfam" id="PF09656">
    <property type="entry name" value="PGPGW"/>
    <property type="match status" value="1"/>
</dbReference>
<keyword evidence="2" id="KW-0472">Membrane</keyword>
<dbReference type="RefSeq" id="WP_094358522.1">
    <property type="nucleotide sequence ID" value="NZ_NMVK01000016.1"/>
</dbReference>
<reference evidence="3 4" key="1">
    <citation type="submission" date="2017-07" db="EMBL/GenBank/DDBJ databases">
        <title>Draft whole genome sequences of clinical Proprionibacteriaceae strains.</title>
        <authorList>
            <person name="Bernier A.-M."/>
            <person name="Bernard K."/>
            <person name="Domingo M.-C."/>
        </authorList>
    </citation>
    <scope>NUCLEOTIDE SEQUENCE [LARGE SCALE GENOMIC DNA]</scope>
    <source>
        <strain evidence="3 4">NML 030167</strain>
    </source>
</reference>
<dbReference type="InterPro" id="IPR019099">
    <property type="entry name" value="Uncharacterised_PGPGW_TM"/>
</dbReference>
<keyword evidence="4" id="KW-1185">Reference proteome</keyword>
<organism evidence="3 4">
    <name type="scientific">Enemella evansiae</name>
    <dbReference type="NCBI Taxonomy" id="2016499"/>
    <lineage>
        <taxon>Bacteria</taxon>
        <taxon>Bacillati</taxon>
        <taxon>Actinomycetota</taxon>
        <taxon>Actinomycetes</taxon>
        <taxon>Propionibacteriales</taxon>
        <taxon>Propionibacteriaceae</taxon>
        <taxon>Enemella</taxon>
    </lineage>
</organism>